<dbReference type="PANTHER" id="PTHR10672:SF3">
    <property type="entry name" value="PROTEIN HU-LI TAI SHAO"/>
    <property type="match status" value="1"/>
</dbReference>
<dbReference type="AlphaFoldDB" id="A0AA41YR01"/>
<dbReference type="SUPFAM" id="SSF53639">
    <property type="entry name" value="AraD/HMP-PK domain-like"/>
    <property type="match status" value="1"/>
</dbReference>
<proteinExistence type="inferred from homology"/>
<evidence type="ECO:0000256" key="1">
    <source>
        <dbReference type="ARBA" id="ARBA00037961"/>
    </source>
</evidence>
<dbReference type="SMART" id="SM01007">
    <property type="entry name" value="Aldolase_II"/>
    <property type="match status" value="1"/>
</dbReference>
<evidence type="ECO:0000313" key="3">
    <source>
        <dbReference type="EMBL" id="MCW3475028.1"/>
    </source>
</evidence>
<dbReference type="NCBIfam" id="NF005451">
    <property type="entry name" value="PRK07044.1"/>
    <property type="match status" value="1"/>
</dbReference>
<name>A0AA41YR01_9PROT</name>
<dbReference type="InterPro" id="IPR051017">
    <property type="entry name" value="Aldolase-II_Adducin_sf"/>
</dbReference>
<dbReference type="InterPro" id="IPR036409">
    <property type="entry name" value="Aldolase_II/adducin_N_sf"/>
</dbReference>
<keyword evidence="4" id="KW-1185">Reference proteome</keyword>
<comment type="similarity">
    <text evidence="1">Belongs to the aldolase class II family.</text>
</comment>
<sequence length="260" mass="28221">MTNISAITIPSVRSRVSPEEWQARVDLAACYRLIARYGWADLTATHTSVEVPGSDRQHFLINPHGMLFEQVTASSLVKIDCDGNPVMESPYRVNPAGFVIHSAIHMARADAICVMHTHSVAGIAVSMQAQGLLPASQHACFFHGNIGYHDIEHMEHGVEGRAALARDLGPHPALIMRNHGLLACGRTVAETFWLMHTLEKACAAQVAALAGGAALHPVSEQTASWFGDLVGNKDFSLKLGNTAWPSLLRLLDDTDPSYRD</sequence>
<dbReference type="GO" id="GO:0051015">
    <property type="term" value="F:actin filament binding"/>
    <property type="evidence" value="ECO:0007669"/>
    <property type="project" value="TreeGrafter"/>
</dbReference>
<reference evidence="3" key="2">
    <citation type="submission" date="2022-10" db="EMBL/GenBank/DDBJ databases">
        <authorList>
            <person name="Trinh H.N."/>
        </authorList>
    </citation>
    <scope>NUCLEOTIDE SEQUENCE</scope>
    <source>
        <strain evidence="3">RN2-1</strain>
    </source>
</reference>
<evidence type="ECO:0000313" key="4">
    <source>
        <dbReference type="Proteomes" id="UP001165679"/>
    </source>
</evidence>
<feature type="domain" description="Class II aldolase/adducin N-terminal" evidence="2">
    <location>
        <begin position="25"/>
        <end position="206"/>
    </location>
</feature>
<comment type="caution">
    <text evidence="3">The sequence shown here is derived from an EMBL/GenBank/DDBJ whole genome shotgun (WGS) entry which is preliminary data.</text>
</comment>
<dbReference type="GO" id="GO:0005856">
    <property type="term" value="C:cytoskeleton"/>
    <property type="evidence" value="ECO:0007669"/>
    <property type="project" value="TreeGrafter"/>
</dbReference>
<dbReference type="RefSeq" id="WP_264713717.1">
    <property type="nucleotide sequence ID" value="NZ_JAPDNT010000006.1"/>
</dbReference>
<dbReference type="PANTHER" id="PTHR10672">
    <property type="entry name" value="ADDUCIN"/>
    <property type="match status" value="1"/>
</dbReference>
<dbReference type="Pfam" id="PF00596">
    <property type="entry name" value="Aldolase_II"/>
    <property type="match status" value="1"/>
</dbReference>
<accession>A0AA41YR01</accession>
<organism evidence="3 4">
    <name type="scientific">Limobrevibacterium gyesilva</name>
    <dbReference type="NCBI Taxonomy" id="2991712"/>
    <lineage>
        <taxon>Bacteria</taxon>
        <taxon>Pseudomonadati</taxon>
        <taxon>Pseudomonadota</taxon>
        <taxon>Alphaproteobacteria</taxon>
        <taxon>Acetobacterales</taxon>
        <taxon>Acetobacteraceae</taxon>
        <taxon>Limobrevibacterium</taxon>
    </lineage>
</organism>
<evidence type="ECO:0000259" key="2">
    <source>
        <dbReference type="SMART" id="SM01007"/>
    </source>
</evidence>
<reference evidence="3" key="1">
    <citation type="submission" date="2022-09" db="EMBL/GenBank/DDBJ databases">
        <title>Rhodovastum sp. nov. RN2-1 isolated from soil in Seongnam, South Korea.</title>
        <authorList>
            <person name="Le N.T."/>
        </authorList>
    </citation>
    <scope>NUCLEOTIDE SEQUENCE</scope>
    <source>
        <strain evidence="3">RN2-1</strain>
    </source>
</reference>
<dbReference type="EMBL" id="JAPDNT010000006">
    <property type="protein sequence ID" value="MCW3475028.1"/>
    <property type="molecule type" value="Genomic_DNA"/>
</dbReference>
<dbReference type="Proteomes" id="UP001165679">
    <property type="component" value="Unassembled WGS sequence"/>
</dbReference>
<dbReference type="InterPro" id="IPR001303">
    <property type="entry name" value="Aldolase_II/adducin_N"/>
</dbReference>
<dbReference type="Gene3D" id="3.40.225.10">
    <property type="entry name" value="Class II aldolase/adducin N-terminal domain"/>
    <property type="match status" value="1"/>
</dbReference>
<gene>
    <name evidence="3" type="ORF">OL599_10640</name>
</gene>
<protein>
    <submittedName>
        <fullName evidence="3">Class II aldolase/adducin family protein</fullName>
    </submittedName>
</protein>